<dbReference type="AlphaFoldDB" id="F0SJ43"/>
<dbReference type="EMBL" id="CP002546">
    <property type="protein sequence ID" value="ADY58585.1"/>
    <property type="molecule type" value="Genomic_DNA"/>
</dbReference>
<dbReference type="InterPro" id="IPR049676">
    <property type="entry name" value="QatC"/>
</dbReference>
<keyword evidence="1" id="KW-0671">Queuosine biosynthesis</keyword>
<dbReference type="Pfam" id="PF06508">
    <property type="entry name" value="QueC"/>
    <property type="match status" value="1"/>
</dbReference>
<dbReference type="SUPFAM" id="SSF52402">
    <property type="entry name" value="Adenine nucleotide alpha hydrolases-like"/>
    <property type="match status" value="1"/>
</dbReference>
<dbReference type="KEGG" id="pbs:Plabr_0964"/>
<dbReference type="OrthoDB" id="9789567at2"/>
<organism evidence="2 3">
    <name type="scientific">Rubinisphaera brasiliensis (strain ATCC 49424 / DSM 5305 / JCM 21570 / IAM 15109 / NBRC 103401 / IFAM 1448)</name>
    <name type="common">Planctomyces brasiliensis</name>
    <dbReference type="NCBI Taxonomy" id="756272"/>
    <lineage>
        <taxon>Bacteria</taxon>
        <taxon>Pseudomonadati</taxon>
        <taxon>Planctomycetota</taxon>
        <taxon>Planctomycetia</taxon>
        <taxon>Planctomycetales</taxon>
        <taxon>Planctomycetaceae</taxon>
        <taxon>Rubinisphaera</taxon>
    </lineage>
</organism>
<evidence type="ECO:0000313" key="3">
    <source>
        <dbReference type="Proteomes" id="UP000006860"/>
    </source>
</evidence>
<dbReference type="Gene3D" id="3.40.50.620">
    <property type="entry name" value="HUPs"/>
    <property type="match status" value="1"/>
</dbReference>
<protein>
    <recommendedName>
        <fullName evidence="4">7-cyano-7-deazaguanine synthase</fullName>
    </recommendedName>
</protein>
<dbReference type="RefSeq" id="WP_013627323.1">
    <property type="nucleotide sequence ID" value="NC_015174.1"/>
</dbReference>
<dbReference type="Proteomes" id="UP000006860">
    <property type="component" value="Chromosome"/>
</dbReference>
<sequence>MEASIQISADQATSHEGASTTLFVEGHRRAELYCDYSSLLKAVRSPTERSLDFLNIASTVYSLDKLMPRIAASDGWSREFEVTIPVQDSSVWAIISETLNECVSFLSGDWWRFSFVEREASIIRRKRRKRRRRIPQRFARGNVACLFSGGLDSLAGAVDFLAFEPEKRLSLVGHYDPTPGTVKKDQTQLKSRLSEAYPNRLDAALVCVGSDQESPESSMRSRSLLFVALGICVAEHLGAGVPLLVPENGTIALNVPLTPARRGSCSTRTTHPHYIDLLQQVLTEVGLDHAIKNPLLGKTKGEVVSQCLDPNLIAVVAHESKSCAKPGHKSHWTRKSASQCGQCMPCIYRRAALHTVELDNEVFGNDICTDEVRVDEPSEAANDLRACLSFLRSNHSNESIAKLLIASGPLSIADALHHAQTVGRAMEEIRQLLRDKGNQRVKQLAGLR</sequence>
<dbReference type="HOGENOM" id="CLU_048552_1_0_0"/>
<dbReference type="GO" id="GO:0008616">
    <property type="term" value="P:tRNA queuosine(34) biosynthetic process"/>
    <property type="evidence" value="ECO:0007669"/>
    <property type="project" value="UniProtKB-KW"/>
</dbReference>
<evidence type="ECO:0000313" key="2">
    <source>
        <dbReference type="EMBL" id="ADY58585.1"/>
    </source>
</evidence>
<dbReference type="NCBIfam" id="NF041925">
    <property type="entry name" value="QatC"/>
    <property type="match status" value="1"/>
</dbReference>
<gene>
    <name evidence="2" type="ordered locus">Plabr_0964</name>
</gene>
<keyword evidence="3" id="KW-1185">Reference proteome</keyword>
<dbReference type="InterPro" id="IPR018317">
    <property type="entry name" value="QueC"/>
</dbReference>
<reference evidence="3" key="1">
    <citation type="submission" date="2011-02" db="EMBL/GenBank/DDBJ databases">
        <title>The complete genome of Planctomyces brasiliensis DSM 5305.</title>
        <authorList>
            <person name="Lucas S."/>
            <person name="Copeland A."/>
            <person name="Lapidus A."/>
            <person name="Bruce D."/>
            <person name="Goodwin L."/>
            <person name="Pitluck S."/>
            <person name="Kyrpides N."/>
            <person name="Mavromatis K."/>
            <person name="Pagani I."/>
            <person name="Ivanova N."/>
            <person name="Ovchinnikova G."/>
            <person name="Lu M."/>
            <person name="Detter J.C."/>
            <person name="Han C."/>
            <person name="Land M."/>
            <person name="Hauser L."/>
            <person name="Markowitz V."/>
            <person name="Cheng J.-F."/>
            <person name="Hugenholtz P."/>
            <person name="Woyke T."/>
            <person name="Wu D."/>
            <person name="Tindall B."/>
            <person name="Pomrenke H.G."/>
            <person name="Brambilla E."/>
            <person name="Klenk H.-P."/>
            <person name="Eisen J.A."/>
        </authorList>
    </citation>
    <scope>NUCLEOTIDE SEQUENCE [LARGE SCALE GENOMIC DNA]</scope>
    <source>
        <strain evidence="3">ATCC 49424 / DSM 5305 / JCM 21570 / NBRC 103401 / IFAM 1448</strain>
    </source>
</reference>
<evidence type="ECO:0000256" key="1">
    <source>
        <dbReference type="ARBA" id="ARBA00022785"/>
    </source>
</evidence>
<accession>F0SJ43</accession>
<dbReference type="InterPro" id="IPR014729">
    <property type="entry name" value="Rossmann-like_a/b/a_fold"/>
</dbReference>
<dbReference type="eggNOG" id="COG0603">
    <property type="taxonomic scope" value="Bacteria"/>
</dbReference>
<evidence type="ECO:0008006" key="4">
    <source>
        <dbReference type="Google" id="ProtNLM"/>
    </source>
</evidence>
<proteinExistence type="predicted"/>
<name>F0SJ43_RUBBR</name>
<dbReference type="STRING" id="756272.Plabr_0964"/>